<name>A0A813IP69_POLGL</name>
<dbReference type="AlphaFoldDB" id="A0A813IP69"/>
<feature type="region of interest" description="Disordered" evidence="1">
    <location>
        <begin position="95"/>
        <end position="116"/>
    </location>
</feature>
<reference evidence="3" key="1">
    <citation type="submission" date="2021-02" db="EMBL/GenBank/DDBJ databases">
        <authorList>
            <person name="Dougan E. K."/>
            <person name="Rhodes N."/>
            <person name="Thang M."/>
            <person name="Chan C."/>
        </authorList>
    </citation>
    <scope>NUCLEOTIDE SEQUENCE</scope>
</reference>
<sequence length="116" mass="11702">ASSGSRGGKRIKQKTTPAERMQVVGMLGVVMLLALAVISVGLYADVTRVREAWSSSVFGSVISSMSPAGGEVLDHAAGQFSPSFRGSVRADAVPPSGVNATTAGGEATALPGRDAN</sequence>
<evidence type="ECO:0000313" key="3">
    <source>
        <dbReference type="EMBL" id="CAE8652570.1"/>
    </source>
</evidence>
<feature type="transmembrane region" description="Helical" evidence="2">
    <location>
        <begin position="21"/>
        <end position="44"/>
    </location>
</feature>
<protein>
    <submittedName>
        <fullName evidence="3">Uncharacterized protein</fullName>
    </submittedName>
</protein>
<evidence type="ECO:0000256" key="2">
    <source>
        <dbReference type="SAM" id="Phobius"/>
    </source>
</evidence>
<keyword evidence="2" id="KW-1133">Transmembrane helix</keyword>
<keyword evidence="2" id="KW-0472">Membrane</keyword>
<accession>A0A813IP69</accession>
<gene>
    <name evidence="3" type="ORF">PGLA2088_LOCUS9794</name>
</gene>
<comment type="caution">
    <text evidence="3">The sequence shown here is derived from an EMBL/GenBank/DDBJ whole genome shotgun (WGS) entry which is preliminary data.</text>
</comment>
<evidence type="ECO:0000256" key="1">
    <source>
        <dbReference type="SAM" id="MobiDB-lite"/>
    </source>
</evidence>
<dbReference type="EMBL" id="CAJNNW010010904">
    <property type="protein sequence ID" value="CAE8652570.1"/>
    <property type="molecule type" value="Genomic_DNA"/>
</dbReference>
<evidence type="ECO:0000313" key="4">
    <source>
        <dbReference type="Proteomes" id="UP000626109"/>
    </source>
</evidence>
<keyword evidence="2" id="KW-0812">Transmembrane</keyword>
<proteinExistence type="predicted"/>
<dbReference type="Proteomes" id="UP000626109">
    <property type="component" value="Unassembled WGS sequence"/>
</dbReference>
<organism evidence="3 4">
    <name type="scientific">Polarella glacialis</name>
    <name type="common">Dinoflagellate</name>
    <dbReference type="NCBI Taxonomy" id="89957"/>
    <lineage>
        <taxon>Eukaryota</taxon>
        <taxon>Sar</taxon>
        <taxon>Alveolata</taxon>
        <taxon>Dinophyceae</taxon>
        <taxon>Suessiales</taxon>
        <taxon>Suessiaceae</taxon>
        <taxon>Polarella</taxon>
    </lineage>
</organism>
<feature type="non-terminal residue" evidence="3">
    <location>
        <position position="1"/>
    </location>
</feature>